<sequence>MKRYNKSKKSRKSSRIANRIVNFSPGDYVLAGVVLVLTIFGVVMVYNTGLVVAFEQFGDKYWFFKNQSLWAVLGIIGGFIVSNLNHEVWKRLGVWLFVISVIMLLLVLIPGFSPQVYGAKQRLVIPGVPFLDRLSIQPSELVKLSLIIYLSALFVKEKAEKKAFPYMQFLVVLGVVAGLTAVEPDLGNAILITSSALVVFFAAGANVFVFMGILAVGLVSALLYALSSEYRRQRILTFLNPLSGTSSVSYHITQIFIALGSGGFLGLGLGNSRQKYQYIPEVTTDSIFAIIGEELGFVGAVLVIAALVFIIWRGFKIASECKDEFGRLLALGVTANIGFQAIVNLGGMVGIMPFTGVPLPFISYGGTSLTLLLISVGILLSISRSNNLNKR</sequence>
<name>A0A955RQX8_UNCKA</name>
<comment type="caution">
    <text evidence="22">The sequence shown here is derived from an EMBL/GenBank/DDBJ whole genome shotgun (WGS) entry which is preliminary data.</text>
</comment>
<evidence type="ECO:0000256" key="16">
    <source>
        <dbReference type="ARBA" id="ARBA00038053"/>
    </source>
</evidence>
<evidence type="ECO:0000256" key="7">
    <source>
        <dbReference type="ARBA" id="ARBA00022692"/>
    </source>
</evidence>
<feature type="transmembrane region" description="Helical" evidence="21">
    <location>
        <begin position="287"/>
        <end position="312"/>
    </location>
</feature>
<feature type="transmembrane region" description="Helical" evidence="21">
    <location>
        <begin position="92"/>
        <end position="114"/>
    </location>
</feature>
<dbReference type="GO" id="GO:0051301">
    <property type="term" value="P:cell division"/>
    <property type="evidence" value="ECO:0007669"/>
    <property type="project" value="UniProtKB-KW"/>
</dbReference>
<dbReference type="GO" id="GO:0015648">
    <property type="term" value="F:lipid-linked peptidoglycan transporter activity"/>
    <property type="evidence" value="ECO:0007669"/>
    <property type="project" value="TreeGrafter"/>
</dbReference>
<dbReference type="GO" id="GO:0032153">
    <property type="term" value="C:cell division site"/>
    <property type="evidence" value="ECO:0007669"/>
    <property type="project" value="TreeGrafter"/>
</dbReference>
<evidence type="ECO:0000256" key="17">
    <source>
        <dbReference type="ARBA" id="ARBA00041185"/>
    </source>
</evidence>
<dbReference type="PANTHER" id="PTHR30474:SF2">
    <property type="entry name" value="PEPTIDOGLYCAN GLYCOSYLTRANSFERASE FTSW-RELATED"/>
    <property type="match status" value="1"/>
</dbReference>
<evidence type="ECO:0000256" key="6">
    <source>
        <dbReference type="ARBA" id="ARBA00022679"/>
    </source>
</evidence>
<evidence type="ECO:0000256" key="18">
    <source>
        <dbReference type="ARBA" id="ARBA00041418"/>
    </source>
</evidence>
<evidence type="ECO:0000256" key="19">
    <source>
        <dbReference type="ARBA" id="ARBA00044770"/>
    </source>
</evidence>
<reference evidence="22" key="1">
    <citation type="submission" date="2020-04" db="EMBL/GenBank/DDBJ databases">
        <authorList>
            <person name="Zhang T."/>
        </authorList>
    </citation>
    <scope>NUCLEOTIDE SEQUENCE</scope>
    <source>
        <strain evidence="22">HKST-UBA03</strain>
    </source>
</reference>
<evidence type="ECO:0000256" key="21">
    <source>
        <dbReference type="SAM" id="Phobius"/>
    </source>
</evidence>
<evidence type="ECO:0000256" key="3">
    <source>
        <dbReference type="ARBA" id="ARBA00022475"/>
    </source>
</evidence>
<proteinExistence type="inferred from homology"/>
<evidence type="ECO:0000256" key="15">
    <source>
        <dbReference type="ARBA" id="ARBA00033270"/>
    </source>
</evidence>
<feature type="transmembrane region" description="Helical" evidence="21">
    <location>
        <begin position="333"/>
        <end position="355"/>
    </location>
</feature>
<evidence type="ECO:0000313" key="23">
    <source>
        <dbReference type="Proteomes" id="UP000751518"/>
    </source>
</evidence>
<keyword evidence="12" id="KW-0131">Cell cycle</keyword>
<evidence type="ECO:0000256" key="2">
    <source>
        <dbReference type="ARBA" id="ARBA00004752"/>
    </source>
</evidence>
<evidence type="ECO:0000256" key="4">
    <source>
        <dbReference type="ARBA" id="ARBA00022618"/>
    </source>
</evidence>
<keyword evidence="3" id="KW-1003">Cell membrane</keyword>
<keyword evidence="11 21" id="KW-0472">Membrane</keyword>
<reference evidence="22" key="2">
    <citation type="journal article" date="2021" name="Microbiome">
        <title>Successional dynamics and alternative stable states in a saline activated sludge microbial community over 9 years.</title>
        <authorList>
            <person name="Wang Y."/>
            <person name="Ye J."/>
            <person name="Ju F."/>
            <person name="Liu L."/>
            <person name="Boyd J.A."/>
            <person name="Deng Y."/>
            <person name="Parks D.H."/>
            <person name="Jiang X."/>
            <person name="Yin X."/>
            <person name="Woodcroft B.J."/>
            <person name="Tyson G.W."/>
            <person name="Hugenholtz P."/>
            <person name="Polz M.F."/>
            <person name="Zhang T."/>
        </authorList>
    </citation>
    <scope>NUCLEOTIDE SEQUENCE</scope>
    <source>
        <strain evidence="22">HKST-UBA03</strain>
    </source>
</reference>
<dbReference type="AlphaFoldDB" id="A0A955RQX8"/>
<keyword evidence="8" id="KW-0133">Cell shape</keyword>
<dbReference type="GO" id="GO:0071555">
    <property type="term" value="P:cell wall organization"/>
    <property type="evidence" value="ECO:0007669"/>
    <property type="project" value="UniProtKB-KW"/>
</dbReference>
<dbReference type="GO" id="GO:0008955">
    <property type="term" value="F:peptidoglycan glycosyltransferase activity"/>
    <property type="evidence" value="ECO:0007669"/>
    <property type="project" value="UniProtKB-EC"/>
</dbReference>
<keyword evidence="9" id="KW-0573">Peptidoglycan synthesis</keyword>
<evidence type="ECO:0000256" key="9">
    <source>
        <dbReference type="ARBA" id="ARBA00022984"/>
    </source>
</evidence>
<dbReference type="GO" id="GO:0005886">
    <property type="term" value="C:plasma membrane"/>
    <property type="evidence" value="ECO:0007669"/>
    <property type="project" value="UniProtKB-SubCell"/>
</dbReference>
<feature type="transmembrane region" description="Helical" evidence="21">
    <location>
        <begin position="248"/>
        <end position="267"/>
    </location>
</feature>
<evidence type="ECO:0000313" key="22">
    <source>
        <dbReference type="EMBL" id="MCA9392126.1"/>
    </source>
</evidence>
<feature type="transmembrane region" description="Helical" evidence="21">
    <location>
        <begin position="361"/>
        <end position="382"/>
    </location>
</feature>
<dbReference type="InterPro" id="IPR001182">
    <property type="entry name" value="FtsW/RodA"/>
</dbReference>
<feature type="transmembrane region" description="Helical" evidence="21">
    <location>
        <begin position="134"/>
        <end position="155"/>
    </location>
</feature>
<evidence type="ECO:0000256" key="5">
    <source>
        <dbReference type="ARBA" id="ARBA00022676"/>
    </source>
</evidence>
<evidence type="ECO:0000256" key="1">
    <source>
        <dbReference type="ARBA" id="ARBA00004651"/>
    </source>
</evidence>
<accession>A0A955RQX8</accession>
<evidence type="ECO:0000256" key="13">
    <source>
        <dbReference type="ARBA" id="ARBA00023316"/>
    </source>
</evidence>
<feature type="transmembrane region" description="Helical" evidence="21">
    <location>
        <begin position="67"/>
        <end position="85"/>
    </location>
</feature>
<keyword evidence="10 21" id="KW-1133">Transmembrane helix</keyword>
<comment type="subcellular location">
    <subcellularLocation>
        <location evidence="1">Cell membrane</location>
        <topology evidence="1">Multi-pass membrane protein</topology>
    </subcellularLocation>
</comment>
<protein>
    <recommendedName>
        <fullName evidence="17">Probable peptidoglycan glycosyltransferase FtsW</fullName>
        <ecNumber evidence="19">2.4.99.28</ecNumber>
    </recommendedName>
    <alternativeName>
        <fullName evidence="18">Cell division protein FtsW</fullName>
    </alternativeName>
    <alternativeName>
        <fullName evidence="15">Cell wall polymerase</fullName>
    </alternativeName>
    <alternativeName>
        <fullName evidence="14">Peptidoglycan polymerase</fullName>
    </alternativeName>
</protein>
<evidence type="ECO:0000256" key="12">
    <source>
        <dbReference type="ARBA" id="ARBA00023306"/>
    </source>
</evidence>
<organism evidence="22 23">
    <name type="scientific">candidate division WWE3 bacterium</name>
    <dbReference type="NCBI Taxonomy" id="2053526"/>
    <lineage>
        <taxon>Bacteria</taxon>
        <taxon>Katanobacteria</taxon>
    </lineage>
</organism>
<keyword evidence="6" id="KW-0808">Transferase</keyword>
<dbReference type="GO" id="GO:0009252">
    <property type="term" value="P:peptidoglycan biosynthetic process"/>
    <property type="evidence" value="ECO:0007669"/>
    <property type="project" value="UniProtKB-KW"/>
</dbReference>
<dbReference type="PANTHER" id="PTHR30474">
    <property type="entry name" value="CELL CYCLE PROTEIN"/>
    <property type="match status" value="1"/>
</dbReference>
<dbReference type="EMBL" id="JAGQKZ010000021">
    <property type="protein sequence ID" value="MCA9392126.1"/>
    <property type="molecule type" value="Genomic_DNA"/>
</dbReference>
<gene>
    <name evidence="22" type="primary">ftsW</name>
    <name evidence="22" type="ORF">KC614_02895</name>
</gene>
<dbReference type="InterPro" id="IPR013437">
    <property type="entry name" value="FtsW"/>
</dbReference>
<dbReference type="GO" id="GO:0008360">
    <property type="term" value="P:regulation of cell shape"/>
    <property type="evidence" value="ECO:0007669"/>
    <property type="project" value="UniProtKB-KW"/>
</dbReference>
<dbReference type="Pfam" id="PF01098">
    <property type="entry name" value="FTSW_RODA_SPOVE"/>
    <property type="match status" value="1"/>
</dbReference>
<comment type="pathway">
    <text evidence="2">Cell wall biogenesis; peptidoglycan biosynthesis.</text>
</comment>
<evidence type="ECO:0000256" key="11">
    <source>
        <dbReference type="ARBA" id="ARBA00023136"/>
    </source>
</evidence>
<dbReference type="Proteomes" id="UP000751518">
    <property type="component" value="Unassembled WGS sequence"/>
</dbReference>
<evidence type="ECO:0000256" key="14">
    <source>
        <dbReference type="ARBA" id="ARBA00032370"/>
    </source>
</evidence>
<dbReference type="NCBIfam" id="TIGR02614">
    <property type="entry name" value="ftsW"/>
    <property type="match status" value="1"/>
</dbReference>
<feature type="transmembrane region" description="Helical" evidence="21">
    <location>
        <begin position="164"/>
        <end position="182"/>
    </location>
</feature>
<keyword evidence="7 21" id="KW-0812">Transmembrane</keyword>
<evidence type="ECO:0000256" key="10">
    <source>
        <dbReference type="ARBA" id="ARBA00022989"/>
    </source>
</evidence>
<feature type="transmembrane region" description="Helical" evidence="21">
    <location>
        <begin position="194"/>
        <end position="227"/>
    </location>
</feature>
<dbReference type="EC" id="2.4.99.28" evidence="19"/>
<keyword evidence="4" id="KW-0132">Cell division</keyword>
<feature type="transmembrane region" description="Helical" evidence="21">
    <location>
        <begin position="20"/>
        <end position="47"/>
    </location>
</feature>
<keyword evidence="13" id="KW-0961">Cell wall biogenesis/degradation</keyword>
<comment type="catalytic activity">
    <reaction evidence="20">
        <text>[GlcNAc-(1-&gt;4)-Mur2Ac(oyl-L-Ala-gamma-D-Glu-L-Lys-D-Ala-D-Ala)](n)-di-trans,octa-cis-undecaprenyl diphosphate + beta-D-GlcNAc-(1-&gt;4)-Mur2Ac(oyl-L-Ala-gamma-D-Glu-L-Lys-D-Ala-D-Ala)-di-trans,octa-cis-undecaprenyl diphosphate = [GlcNAc-(1-&gt;4)-Mur2Ac(oyl-L-Ala-gamma-D-Glu-L-Lys-D-Ala-D-Ala)](n+1)-di-trans,octa-cis-undecaprenyl diphosphate + di-trans,octa-cis-undecaprenyl diphosphate + H(+)</text>
        <dbReference type="Rhea" id="RHEA:23708"/>
        <dbReference type="Rhea" id="RHEA-COMP:9602"/>
        <dbReference type="Rhea" id="RHEA-COMP:9603"/>
        <dbReference type="ChEBI" id="CHEBI:15378"/>
        <dbReference type="ChEBI" id="CHEBI:58405"/>
        <dbReference type="ChEBI" id="CHEBI:60033"/>
        <dbReference type="ChEBI" id="CHEBI:78435"/>
        <dbReference type="EC" id="2.4.99.28"/>
    </reaction>
</comment>
<evidence type="ECO:0000256" key="20">
    <source>
        <dbReference type="ARBA" id="ARBA00049902"/>
    </source>
</evidence>
<evidence type="ECO:0000256" key="8">
    <source>
        <dbReference type="ARBA" id="ARBA00022960"/>
    </source>
</evidence>
<comment type="similarity">
    <text evidence="16">Belongs to the SEDS family. FtsW subfamily.</text>
</comment>
<keyword evidence="5" id="KW-0328">Glycosyltransferase</keyword>